<feature type="compositionally biased region" description="Polar residues" evidence="15">
    <location>
        <begin position="952"/>
        <end position="965"/>
    </location>
</feature>
<evidence type="ECO:0000256" key="11">
    <source>
        <dbReference type="ARBA" id="ARBA00068253"/>
    </source>
</evidence>
<dbReference type="Pfam" id="PF00439">
    <property type="entry name" value="Bromodomain"/>
    <property type="match status" value="1"/>
</dbReference>
<keyword evidence="2" id="KW-0597">Phosphoprotein</keyword>
<feature type="domain" description="Bromo" evidence="16">
    <location>
        <begin position="1381"/>
        <end position="1451"/>
    </location>
</feature>
<feature type="compositionally biased region" description="Basic and acidic residues" evidence="15">
    <location>
        <begin position="1333"/>
        <end position="1342"/>
    </location>
</feature>
<dbReference type="GO" id="GO:0008623">
    <property type="term" value="C:CHRAC"/>
    <property type="evidence" value="ECO:0007669"/>
    <property type="project" value="TreeGrafter"/>
</dbReference>
<keyword evidence="21" id="KW-1185">Reference proteome</keyword>
<evidence type="ECO:0000256" key="5">
    <source>
        <dbReference type="ARBA" id="ARBA00022833"/>
    </source>
</evidence>
<protein>
    <recommendedName>
        <fullName evidence="11">Bromodomain adjacent to zinc finger domain protein 1A</fullName>
    </recommendedName>
</protein>
<proteinExistence type="predicted"/>
<dbReference type="InterPro" id="IPR028942">
    <property type="entry name" value="WHIM1_dom"/>
</dbReference>
<evidence type="ECO:0000256" key="9">
    <source>
        <dbReference type="ARBA" id="ARBA00023163"/>
    </source>
</evidence>
<evidence type="ECO:0000256" key="12">
    <source>
        <dbReference type="PROSITE-ProRule" id="PRU00035"/>
    </source>
</evidence>
<comment type="subcellular location">
    <subcellularLocation>
        <location evidence="1 14">Nucleus</location>
    </subcellularLocation>
</comment>
<feature type="domain" description="PHD-type" evidence="17">
    <location>
        <begin position="1100"/>
        <end position="1150"/>
    </location>
</feature>
<dbReference type="InterPro" id="IPR018359">
    <property type="entry name" value="Bromodomain_CS"/>
</dbReference>
<evidence type="ECO:0000313" key="20">
    <source>
        <dbReference type="EMBL" id="CAG9809326.1"/>
    </source>
</evidence>
<evidence type="ECO:0000256" key="4">
    <source>
        <dbReference type="ARBA" id="ARBA00022771"/>
    </source>
</evidence>
<evidence type="ECO:0000256" key="14">
    <source>
        <dbReference type="PROSITE-ProRule" id="PRU00475"/>
    </source>
</evidence>
<dbReference type="Pfam" id="PF00628">
    <property type="entry name" value="PHD"/>
    <property type="match status" value="1"/>
</dbReference>
<keyword evidence="4 13" id="KW-0863">Zinc-finger</keyword>
<reference evidence="20" key="2">
    <citation type="submission" date="2022-10" db="EMBL/GenBank/DDBJ databases">
        <authorList>
            <consortium name="ENA_rothamsted_submissions"/>
            <consortium name="culmorum"/>
            <person name="King R."/>
        </authorList>
    </citation>
    <scope>NUCLEOTIDE SEQUENCE</scope>
</reference>
<evidence type="ECO:0000256" key="2">
    <source>
        <dbReference type="ARBA" id="ARBA00022553"/>
    </source>
</evidence>
<dbReference type="Gene3D" id="1.20.920.10">
    <property type="entry name" value="Bromodomain-like"/>
    <property type="match status" value="1"/>
</dbReference>
<dbReference type="GO" id="GO:0006355">
    <property type="term" value="P:regulation of DNA-templated transcription"/>
    <property type="evidence" value="ECO:0007669"/>
    <property type="project" value="TreeGrafter"/>
</dbReference>
<evidence type="ECO:0000256" key="7">
    <source>
        <dbReference type="ARBA" id="ARBA00023054"/>
    </source>
</evidence>
<dbReference type="GO" id="GO:0045740">
    <property type="term" value="P:positive regulation of DNA replication"/>
    <property type="evidence" value="ECO:0007669"/>
    <property type="project" value="TreeGrafter"/>
</dbReference>
<dbReference type="PANTHER" id="PTHR46510">
    <property type="entry name" value="BROMODOMAIN ADJACENT TO ZINC FINGER DOMAIN PROTEIN 1A"/>
    <property type="match status" value="1"/>
</dbReference>
<feature type="region of interest" description="Disordered" evidence="15">
    <location>
        <begin position="1164"/>
        <end position="1189"/>
    </location>
</feature>
<evidence type="ECO:0000256" key="1">
    <source>
        <dbReference type="ARBA" id="ARBA00004123"/>
    </source>
</evidence>
<evidence type="ECO:0000256" key="8">
    <source>
        <dbReference type="ARBA" id="ARBA00023117"/>
    </source>
</evidence>
<feature type="region of interest" description="Disordered" evidence="15">
    <location>
        <begin position="242"/>
        <end position="298"/>
    </location>
</feature>
<sequence length="1479" mass="169777">MPLLKRKPFKRNPIPEGIKDDDEVYYCEATKEIFKSYDDFFERVMLTNSVVWQCSLTGRPELTYAEALASEKTARKLLRQFPSALRGPVILVASRTKRSVLKELVDDVFNIIKERFFKDEKLDVLNGKVWRFCKVVQVIFPTDHDALNAYDLQKVEYRVAAVDDKKEPQEWTTSAENLRRDKTIFTKDKTKLFLKQHVEGSNSMLVVKAESVKKYVIDRDIKAEEIFVGKLPDFEISKKLQLQQEKNSKKRLSNGGKEKSIKEKKKSSKEGKQGDITKYLNNSGTSKTKELSVEDKKKREEESKKFREQLEAKKKEKAELEAEKQKKLAEEKAKLLAKIQAAVREHNQTRDDLELIDQRILPKSKEISTVLDKKYFGDFMRVLEFIHSFPEVLSISDKFPYGLTMDILERALVLKEVNGPLSDIIQVLLGTVFSLQMEEENEIEIQYRISGDVPLKHSKLDLMRNASRVQLWMEKHLNTKMNHLVIDSTTVSELLRLHFMSSGALLSEKSSKSRFQSRGGYKSYDDPGLHFVSKYPHIIKFLTQYSVFQLSTRDILRILSCLTDQILTYSNLRDVIEDRIEQAVNARLEYRNLRINEGRRERKLADDKKTLQEEHKVAMAALETMEDGKKKEALIKNAEVELEQKIAKLDAISAKDKVQYFKDLKVQISIFFNHQTYLGSDRAFRNYYIFEALPGLFVENDITFAGKCLDKFVKNNPALAHSTKEQRYGIIKQMISTEESNSSDDKENKVEVNGTANQETSNKSIALKKESDLDVQKDLLMCSCDPSTCAVHSENIQRSVWTYYHTAEEIDALIESLNTRGYRESKLREQLEANRDLIVDYIKNCPLEKLQVSVDEDVDMEQELKKNARIVKAKTNKSKAYDNPNFHCKSGTNPSTIYDGTLRATILEFEHKLSVGCLGEIKVQDKALWRKYIEEGEYYALDDNLKWGSSSLTNGHVQENGSPNGSEAVEDEESDIMSSVGDFDLAQTIDSGNCSDADSDGVDAIQLKTSEMESVKLKVKNLAMALLQVEQGIDIKFIRAPFGPAKDPKDKALLAKAFELAKKRLLKWEESLMKSTNFSQVFLHYSILYDSIKWSRSAEKIGCLVCKSKSDPEQTLLCDQCNKGWHMFCLKPKLTQIPSGDWFCPRCRPEDYIIKRNRKRPVIVIEESESEEEEDEDEADDDDDDDTQDTVDSEAEVCTVCGNDGEKLLYCCNEDCGTQVHLDCSKPPAKSLKSKTWKCNKCVNSENRKERVKRRRMEKDEDIDSEKQDNDEDEEESDDNEPPVKIRKIERKSGRRSTKKVFESDDSDNEVLSKKDSRKSGSRKSSARPSRKNSPEVEDNLRGRRSSKKFVEETAAERRASKRSFDAFNTISLGTLIDEVIKHKNAWPFTKPVSTAEVPDYLEVIKTPMDFSKIKSRLNLGGYSSNEQAMKDIELVFFNCDLYNVANSEIYKSGAKLEKFVAKRCRELNLPFTQSDMTK</sequence>
<feature type="compositionally biased region" description="Polar residues" evidence="15">
    <location>
        <begin position="754"/>
        <end position="763"/>
    </location>
</feature>
<evidence type="ECO:0000259" key="19">
    <source>
        <dbReference type="PROSITE" id="PS51136"/>
    </source>
</evidence>
<dbReference type="InterPro" id="IPR011011">
    <property type="entry name" value="Znf_FYVE_PHD"/>
</dbReference>
<evidence type="ECO:0000259" key="18">
    <source>
        <dbReference type="PROSITE" id="PS50827"/>
    </source>
</evidence>
<keyword evidence="8 12" id="KW-0103">Bromodomain</keyword>
<dbReference type="SMART" id="SM00571">
    <property type="entry name" value="DDT"/>
    <property type="match status" value="1"/>
</dbReference>
<name>A0A9N9WXE0_9DIPT</name>
<keyword evidence="7" id="KW-0175">Coiled coil</keyword>
<dbReference type="Pfam" id="PF10537">
    <property type="entry name" value="WAC_Acf1_DNA_bd"/>
    <property type="match status" value="1"/>
</dbReference>
<feature type="domain" description="DDT" evidence="18">
    <location>
        <begin position="373"/>
        <end position="438"/>
    </location>
</feature>
<dbReference type="PROSITE" id="PS51136">
    <property type="entry name" value="WAC"/>
    <property type="match status" value="1"/>
</dbReference>
<keyword evidence="10 14" id="KW-0539">Nucleus</keyword>
<evidence type="ECO:0000259" key="17">
    <source>
        <dbReference type="PROSITE" id="PS50016"/>
    </source>
</evidence>
<evidence type="ECO:0000256" key="13">
    <source>
        <dbReference type="PROSITE-ProRule" id="PRU00146"/>
    </source>
</evidence>
<feature type="region of interest" description="Disordered" evidence="15">
    <location>
        <begin position="737"/>
        <end position="763"/>
    </location>
</feature>
<dbReference type="GO" id="GO:0003677">
    <property type="term" value="F:DNA binding"/>
    <property type="evidence" value="ECO:0007669"/>
    <property type="project" value="TreeGrafter"/>
</dbReference>
<feature type="compositionally biased region" description="Basic and acidic residues" evidence="15">
    <location>
        <begin position="287"/>
        <end position="298"/>
    </location>
</feature>
<dbReference type="Pfam" id="PF02791">
    <property type="entry name" value="DDT"/>
    <property type="match status" value="1"/>
</dbReference>
<dbReference type="PRINTS" id="PR00503">
    <property type="entry name" value="BROMODOMAIN"/>
</dbReference>
<dbReference type="GO" id="GO:0008270">
    <property type="term" value="F:zinc ion binding"/>
    <property type="evidence" value="ECO:0007669"/>
    <property type="project" value="UniProtKB-KW"/>
</dbReference>
<reference evidence="20" key="1">
    <citation type="submission" date="2022-01" db="EMBL/GenBank/DDBJ databases">
        <authorList>
            <person name="King R."/>
        </authorList>
    </citation>
    <scope>NUCLEOTIDE SEQUENCE</scope>
</reference>
<dbReference type="Proteomes" id="UP001153620">
    <property type="component" value="Chromosome 3"/>
</dbReference>
<dbReference type="Pfam" id="PF15613">
    <property type="entry name" value="WSD"/>
    <property type="match status" value="1"/>
</dbReference>
<feature type="region of interest" description="Disordered" evidence="15">
    <location>
        <begin position="952"/>
        <end position="972"/>
    </location>
</feature>
<dbReference type="Gene3D" id="3.30.40.10">
    <property type="entry name" value="Zinc/RING finger domain, C3HC4 (zinc finger)"/>
    <property type="match status" value="2"/>
</dbReference>
<dbReference type="EMBL" id="OU895879">
    <property type="protein sequence ID" value="CAG9809326.1"/>
    <property type="molecule type" value="Genomic_DNA"/>
</dbReference>
<dbReference type="InterPro" id="IPR036427">
    <property type="entry name" value="Bromodomain-like_sf"/>
</dbReference>
<keyword evidence="9" id="KW-0804">Transcription</keyword>
<dbReference type="CDD" id="cd15543">
    <property type="entry name" value="PHD_RSF1"/>
    <property type="match status" value="1"/>
</dbReference>
<dbReference type="PANTHER" id="PTHR46510:SF1">
    <property type="entry name" value="BROMODOMAIN ADJACENT TO ZINC FINGER DOMAIN PROTEIN 1A"/>
    <property type="match status" value="1"/>
</dbReference>
<feature type="region of interest" description="Disordered" evidence="15">
    <location>
        <begin position="1250"/>
        <end position="1355"/>
    </location>
</feature>
<dbReference type="InterPro" id="IPR018501">
    <property type="entry name" value="DDT_dom"/>
</dbReference>
<evidence type="ECO:0000256" key="3">
    <source>
        <dbReference type="ARBA" id="ARBA00022723"/>
    </source>
</evidence>
<evidence type="ECO:0000256" key="6">
    <source>
        <dbReference type="ARBA" id="ARBA00023015"/>
    </source>
</evidence>
<dbReference type="OrthoDB" id="332390at2759"/>
<dbReference type="Pfam" id="PF15612">
    <property type="entry name" value="WHIM1"/>
    <property type="match status" value="1"/>
</dbReference>
<dbReference type="SUPFAM" id="SSF47370">
    <property type="entry name" value="Bromodomain"/>
    <property type="match status" value="1"/>
</dbReference>
<gene>
    <name evidence="20" type="ORF">CHIRRI_LOCUS12153</name>
</gene>
<dbReference type="InterPro" id="IPR019787">
    <property type="entry name" value="Znf_PHD-finger"/>
</dbReference>
<dbReference type="InterPro" id="IPR001487">
    <property type="entry name" value="Bromodomain"/>
</dbReference>
<dbReference type="PROSITE" id="PS50827">
    <property type="entry name" value="DDT"/>
    <property type="match status" value="1"/>
</dbReference>
<dbReference type="GO" id="GO:0031445">
    <property type="term" value="P:regulation of heterochromatin formation"/>
    <property type="evidence" value="ECO:0007669"/>
    <property type="project" value="TreeGrafter"/>
</dbReference>
<dbReference type="PROSITE" id="PS00633">
    <property type="entry name" value="BROMODOMAIN_1"/>
    <property type="match status" value="1"/>
</dbReference>
<feature type="compositionally biased region" description="Acidic residues" evidence="15">
    <location>
        <begin position="1166"/>
        <end position="1189"/>
    </location>
</feature>
<dbReference type="InterPro" id="IPR013083">
    <property type="entry name" value="Znf_RING/FYVE/PHD"/>
</dbReference>
<dbReference type="InterPro" id="IPR047171">
    <property type="entry name" value="BAZ1A"/>
</dbReference>
<evidence type="ECO:0000256" key="15">
    <source>
        <dbReference type="SAM" id="MobiDB-lite"/>
    </source>
</evidence>
<dbReference type="SMART" id="SM00297">
    <property type="entry name" value="BROMO"/>
    <property type="match status" value="1"/>
</dbReference>
<dbReference type="GO" id="GO:0000228">
    <property type="term" value="C:nuclear chromosome"/>
    <property type="evidence" value="ECO:0007669"/>
    <property type="project" value="TreeGrafter"/>
</dbReference>
<evidence type="ECO:0000259" key="16">
    <source>
        <dbReference type="PROSITE" id="PS50014"/>
    </source>
</evidence>
<dbReference type="PROSITE" id="PS01359">
    <property type="entry name" value="ZF_PHD_1"/>
    <property type="match status" value="2"/>
</dbReference>
<feature type="compositionally biased region" description="Basic residues" evidence="15">
    <location>
        <begin position="1320"/>
        <end position="1331"/>
    </location>
</feature>
<keyword evidence="6" id="KW-0805">Transcription regulation</keyword>
<dbReference type="InterPro" id="IPR028941">
    <property type="entry name" value="WHIM2_dom"/>
</dbReference>
<evidence type="ECO:0000256" key="10">
    <source>
        <dbReference type="ARBA" id="ARBA00023242"/>
    </source>
</evidence>
<organism evidence="20 21">
    <name type="scientific">Chironomus riparius</name>
    <dbReference type="NCBI Taxonomy" id="315576"/>
    <lineage>
        <taxon>Eukaryota</taxon>
        <taxon>Metazoa</taxon>
        <taxon>Ecdysozoa</taxon>
        <taxon>Arthropoda</taxon>
        <taxon>Hexapoda</taxon>
        <taxon>Insecta</taxon>
        <taxon>Pterygota</taxon>
        <taxon>Neoptera</taxon>
        <taxon>Endopterygota</taxon>
        <taxon>Diptera</taxon>
        <taxon>Nematocera</taxon>
        <taxon>Chironomoidea</taxon>
        <taxon>Chironomidae</taxon>
        <taxon>Chironominae</taxon>
        <taxon>Chironomus</taxon>
    </lineage>
</organism>
<dbReference type="PROSITE" id="PS50016">
    <property type="entry name" value="ZF_PHD_2"/>
    <property type="match status" value="2"/>
</dbReference>
<feature type="compositionally biased region" description="Basic residues" evidence="15">
    <location>
        <begin position="1285"/>
        <end position="1299"/>
    </location>
</feature>
<dbReference type="InterPro" id="IPR013136">
    <property type="entry name" value="WSTF_Acf1_Cbp146"/>
</dbReference>
<feature type="domain" description="WAC" evidence="19">
    <location>
        <begin position="22"/>
        <end position="128"/>
    </location>
</feature>
<evidence type="ECO:0000313" key="21">
    <source>
        <dbReference type="Proteomes" id="UP001153620"/>
    </source>
</evidence>
<keyword evidence="5" id="KW-0862">Zinc</keyword>
<dbReference type="PROSITE" id="PS50014">
    <property type="entry name" value="BROMODOMAIN_2"/>
    <property type="match status" value="1"/>
</dbReference>
<accession>A0A9N9WXE0</accession>
<dbReference type="SMART" id="SM00249">
    <property type="entry name" value="PHD"/>
    <property type="match status" value="2"/>
</dbReference>
<feature type="compositionally biased region" description="Acidic residues" evidence="15">
    <location>
        <begin position="1260"/>
        <end position="1281"/>
    </location>
</feature>
<feature type="domain" description="PHD-type" evidence="17">
    <location>
        <begin position="1195"/>
        <end position="1245"/>
    </location>
</feature>
<dbReference type="GO" id="GO:0006338">
    <property type="term" value="P:chromatin remodeling"/>
    <property type="evidence" value="ECO:0007669"/>
    <property type="project" value="InterPro"/>
</dbReference>
<dbReference type="InterPro" id="IPR019786">
    <property type="entry name" value="Zinc_finger_PHD-type_CS"/>
</dbReference>
<dbReference type="SUPFAM" id="SSF57903">
    <property type="entry name" value="FYVE/PHD zinc finger"/>
    <property type="match status" value="2"/>
</dbReference>
<dbReference type="InterPro" id="IPR001965">
    <property type="entry name" value="Znf_PHD"/>
</dbReference>
<keyword evidence="3" id="KW-0479">Metal-binding</keyword>
<dbReference type="FunFam" id="3.30.40.10:FF:000300">
    <property type="entry name" value="Bromodomain adjacent to zinc finger domain protein 1A"/>
    <property type="match status" value="1"/>
</dbReference>